<protein>
    <submittedName>
        <fullName evidence="1">Uncharacterized protein</fullName>
    </submittedName>
</protein>
<dbReference type="eggNOG" id="ENOG50345Y0">
    <property type="taxonomic scope" value="Bacteria"/>
</dbReference>
<evidence type="ECO:0000313" key="2">
    <source>
        <dbReference type="Proteomes" id="UP000005546"/>
    </source>
</evidence>
<dbReference type="HOGENOM" id="CLU_1894199_0_0_10"/>
<organism evidence="1 2">
    <name type="scientific">Paraprevotella xylaniphila YIT 11841</name>
    <dbReference type="NCBI Taxonomy" id="762982"/>
    <lineage>
        <taxon>Bacteria</taxon>
        <taxon>Pseudomonadati</taxon>
        <taxon>Bacteroidota</taxon>
        <taxon>Bacteroidia</taxon>
        <taxon>Bacteroidales</taxon>
        <taxon>Prevotellaceae</taxon>
        <taxon>Paraprevotella</taxon>
    </lineage>
</organism>
<evidence type="ECO:0000313" key="1">
    <source>
        <dbReference type="EMBL" id="EGG55337.1"/>
    </source>
</evidence>
<name>F3QSQ0_9BACT</name>
<reference evidence="1 2" key="1">
    <citation type="submission" date="2011-02" db="EMBL/GenBank/DDBJ databases">
        <authorList>
            <person name="Weinstock G."/>
            <person name="Sodergren E."/>
            <person name="Clifton S."/>
            <person name="Fulton L."/>
            <person name="Fulton B."/>
            <person name="Courtney L."/>
            <person name="Fronick C."/>
            <person name="Harrison M."/>
            <person name="Strong C."/>
            <person name="Farmer C."/>
            <person name="Delahaunty K."/>
            <person name="Markovic C."/>
            <person name="Hall O."/>
            <person name="Minx P."/>
            <person name="Tomlinson C."/>
            <person name="Mitreva M."/>
            <person name="Hou S."/>
            <person name="Chen J."/>
            <person name="Wollam A."/>
            <person name="Pepin K.H."/>
            <person name="Johnson M."/>
            <person name="Bhonagiri V."/>
            <person name="Zhang X."/>
            <person name="Suruliraj S."/>
            <person name="Warren W."/>
            <person name="Chinwalla A."/>
            <person name="Mardis E.R."/>
            <person name="Wilson R.K."/>
        </authorList>
    </citation>
    <scope>NUCLEOTIDE SEQUENCE [LARGE SCALE GENOMIC DNA]</scope>
    <source>
        <strain evidence="1 2">YIT 11841</strain>
    </source>
</reference>
<dbReference type="EMBL" id="AFBR01000028">
    <property type="protein sequence ID" value="EGG55337.1"/>
    <property type="molecule type" value="Genomic_DNA"/>
</dbReference>
<comment type="caution">
    <text evidence="1">The sequence shown here is derived from an EMBL/GenBank/DDBJ whole genome shotgun (WGS) entry which is preliminary data.</text>
</comment>
<sequence length="162" mass="18967">MLFFIPDTYRAGLLVIYKPEKIFSMNKPDDNLRLLFVYYDSCNALLEAFCEKHDFDYEDAKQCWVAGCVGETVCCGDYYFNMDVIVTDLKENAPEGELLRWYDYTLECHSLSTNGCNYSSWLKGCPRLSEDEMAEIRLCQKLVEESERQLKECIAKYKERGF</sequence>
<gene>
    <name evidence="1" type="ORF">HMPREF9442_01210</name>
</gene>
<dbReference type="STRING" id="762982.HMPREF9442_01210"/>
<dbReference type="AlphaFoldDB" id="F3QSQ0"/>
<dbReference type="Proteomes" id="UP000005546">
    <property type="component" value="Unassembled WGS sequence"/>
</dbReference>
<keyword evidence="2" id="KW-1185">Reference proteome</keyword>
<proteinExistence type="predicted"/>
<accession>F3QSQ0</accession>